<evidence type="ECO:0000313" key="2">
    <source>
        <dbReference type="EMBL" id="GAA0656711.1"/>
    </source>
</evidence>
<proteinExistence type="predicted"/>
<protein>
    <recommendedName>
        <fullName evidence="4">Preprotein translocase subunit SecG</fullName>
    </recommendedName>
</protein>
<dbReference type="AlphaFoldDB" id="A0AAV3T2B0"/>
<comment type="caution">
    <text evidence="2">The sequence shown here is derived from an EMBL/GenBank/DDBJ whole genome shotgun (WGS) entry which is preliminary data.</text>
</comment>
<dbReference type="RefSeq" id="WP_227259832.1">
    <property type="nucleotide sequence ID" value="NZ_BAAADU010000002.1"/>
</dbReference>
<name>A0AAV3T2B0_9EURY</name>
<keyword evidence="1" id="KW-0472">Membrane</keyword>
<accession>A0AAV3T2B0</accession>
<gene>
    <name evidence="2" type="ORF">GCM10009019_20910</name>
</gene>
<sequence length="69" mass="7049">MSPIFLVLGLLALATGTAALAKPGLVFRPENAMYDGDDDLTDREAVLVQRGAGAATILVGLVLLAVGLL</sequence>
<dbReference type="Proteomes" id="UP001500194">
    <property type="component" value="Unassembled WGS sequence"/>
</dbReference>
<keyword evidence="1" id="KW-1133">Transmembrane helix</keyword>
<evidence type="ECO:0000313" key="3">
    <source>
        <dbReference type="Proteomes" id="UP001500194"/>
    </source>
</evidence>
<evidence type="ECO:0000256" key="1">
    <source>
        <dbReference type="SAM" id="Phobius"/>
    </source>
</evidence>
<evidence type="ECO:0008006" key="4">
    <source>
        <dbReference type="Google" id="ProtNLM"/>
    </source>
</evidence>
<dbReference type="GeneID" id="68573229"/>
<reference evidence="2 3" key="1">
    <citation type="journal article" date="2019" name="Int. J. Syst. Evol. Microbiol.">
        <title>The Global Catalogue of Microorganisms (GCM) 10K type strain sequencing project: providing services to taxonomists for standard genome sequencing and annotation.</title>
        <authorList>
            <consortium name="The Broad Institute Genomics Platform"/>
            <consortium name="The Broad Institute Genome Sequencing Center for Infectious Disease"/>
            <person name="Wu L."/>
            <person name="Ma J."/>
        </authorList>
    </citation>
    <scope>NUCLEOTIDE SEQUENCE [LARGE SCALE GENOMIC DNA]</scope>
    <source>
        <strain evidence="2 3">JCM 16327</strain>
    </source>
</reference>
<feature type="transmembrane region" description="Helical" evidence="1">
    <location>
        <begin position="45"/>
        <end position="68"/>
    </location>
</feature>
<keyword evidence="1" id="KW-0812">Transmembrane</keyword>
<organism evidence="2 3">
    <name type="scientific">Salarchaeum japonicum</name>
    <dbReference type="NCBI Taxonomy" id="555573"/>
    <lineage>
        <taxon>Archaea</taxon>
        <taxon>Methanobacteriati</taxon>
        <taxon>Methanobacteriota</taxon>
        <taxon>Stenosarchaea group</taxon>
        <taxon>Halobacteria</taxon>
        <taxon>Halobacteriales</taxon>
        <taxon>Halobacteriaceae</taxon>
    </lineage>
</organism>
<keyword evidence="3" id="KW-1185">Reference proteome</keyword>
<dbReference type="EMBL" id="BAAADU010000002">
    <property type="protein sequence ID" value="GAA0656711.1"/>
    <property type="molecule type" value="Genomic_DNA"/>
</dbReference>